<proteinExistence type="predicted"/>
<dbReference type="Proteomes" id="UP000177382">
    <property type="component" value="Unassembled WGS sequence"/>
</dbReference>
<evidence type="ECO:0000313" key="1">
    <source>
        <dbReference type="EMBL" id="OGM15674.1"/>
    </source>
</evidence>
<dbReference type="AlphaFoldDB" id="A0A1F7XKT1"/>
<reference evidence="1 2" key="1">
    <citation type="journal article" date="2016" name="Nat. Commun.">
        <title>Thousands of microbial genomes shed light on interconnected biogeochemical processes in an aquifer system.</title>
        <authorList>
            <person name="Anantharaman K."/>
            <person name="Brown C.T."/>
            <person name="Hug L.A."/>
            <person name="Sharon I."/>
            <person name="Castelle C.J."/>
            <person name="Probst A.J."/>
            <person name="Thomas B.C."/>
            <person name="Singh A."/>
            <person name="Wilkins M.J."/>
            <person name="Karaoz U."/>
            <person name="Brodie E.L."/>
            <person name="Williams K.H."/>
            <person name="Hubbard S.S."/>
            <person name="Banfield J.F."/>
        </authorList>
    </citation>
    <scope>NUCLEOTIDE SEQUENCE [LARGE SCALE GENOMIC DNA]</scope>
</reference>
<organism evidence="1 2">
    <name type="scientific">Candidatus Woesebacteria bacterium RBG_16_42_24</name>
    <dbReference type="NCBI Taxonomy" id="1802485"/>
    <lineage>
        <taxon>Bacteria</taxon>
        <taxon>Candidatus Woeseibacteriota</taxon>
    </lineage>
</organism>
<comment type="caution">
    <text evidence="1">The sequence shown here is derived from an EMBL/GenBank/DDBJ whole genome shotgun (WGS) entry which is preliminary data.</text>
</comment>
<name>A0A1F7XKT1_9BACT</name>
<protein>
    <submittedName>
        <fullName evidence="1">Uncharacterized protein</fullName>
    </submittedName>
</protein>
<dbReference type="EMBL" id="MGFX01000001">
    <property type="protein sequence ID" value="OGM15674.1"/>
    <property type="molecule type" value="Genomic_DNA"/>
</dbReference>
<accession>A0A1F7XKT1</accession>
<evidence type="ECO:0000313" key="2">
    <source>
        <dbReference type="Proteomes" id="UP000177382"/>
    </source>
</evidence>
<sequence>MFAEFSEGVQKTTEEFNVFLKEKWGLSSVDELAPAVLLFYRRGDRAMVCYPMVLRQEASRTMQHALVAIGEPSEPAMIIFAGFTSNKLDGEKWKLGLSLMGKGSEDYYLKDAAWSEYDQLYLPSQSLRVRKFRLENTEPLLALRFGEVMNKRSREVKEMLLLYFRPLNFSIDTMAEFNTARWLFEAAKSNRYELGGLREDAPRSGHVMGLGSR</sequence>
<gene>
    <name evidence="1" type="ORF">A2V97_02705</name>
</gene>
<dbReference type="STRING" id="1802485.A2V97_02705"/>